<gene>
    <name evidence="5" type="ORF">GT019_31345</name>
</gene>
<proteinExistence type="inferred from homology"/>
<evidence type="ECO:0000256" key="3">
    <source>
        <dbReference type="SAM" id="MobiDB-lite"/>
    </source>
</evidence>
<evidence type="ECO:0000259" key="4">
    <source>
        <dbReference type="Pfam" id="PF03389"/>
    </source>
</evidence>
<organism evidence="5 6">
    <name type="scientific">Paenibacillus glycinis</name>
    <dbReference type="NCBI Taxonomy" id="2697035"/>
    <lineage>
        <taxon>Bacteria</taxon>
        <taxon>Bacillati</taxon>
        <taxon>Bacillota</taxon>
        <taxon>Bacilli</taxon>
        <taxon>Bacillales</taxon>
        <taxon>Paenibacillaceae</taxon>
        <taxon>Paenibacillus</taxon>
    </lineage>
</organism>
<dbReference type="RefSeq" id="WP_161747375.1">
    <property type="nucleotide sequence ID" value="NZ_JAAAMV010000042.1"/>
</dbReference>
<feature type="domain" description="MobA/MobL protein" evidence="4">
    <location>
        <begin position="17"/>
        <end position="213"/>
    </location>
</feature>
<dbReference type="Gene3D" id="3.30.930.30">
    <property type="match status" value="1"/>
</dbReference>
<keyword evidence="2" id="KW-0184">Conjugation</keyword>
<evidence type="ECO:0000313" key="6">
    <source>
        <dbReference type="Proteomes" id="UP000665561"/>
    </source>
</evidence>
<dbReference type="Proteomes" id="UP000665561">
    <property type="component" value="Unassembled WGS sequence"/>
</dbReference>
<feature type="region of interest" description="Disordered" evidence="3">
    <location>
        <begin position="376"/>
        <end position="406"/>
    </location>
</feature>
<dbReference type="Pfam" id="PF03389">
    <property type="entry name" value="MobA_MobL"/>
    <property type="match status" value="1"/>
</dbReference>
<dbReference type="EMBL" id="JAAAMV010000042">
    <property type="protein sequence ID" value="NBD28376.1"/>
    <property type="molecule type" value="Genomic_DNA"/>
</dbReference>
<feature type="region of interest" description="Disordered" evidence="3">
    <location>
        <begin position="300"/>
        <end position="322"/>
    </location>
</feature>
<name>A0ABW9Y1P4_9BACL</name>
<accession>A0ABW9Y1P4</accession>
<comment type="similarity">
    <text evidence="1">Belongs to the MobA/MobL family.</text>
</comment>
<protein>
    <submittedName>
        <fullName evidence="5">MobA/MobL family protein</fullName>
    </submittedName>
</protein>
<dbReference type="InterPro" id="IPR005053">
    <property type="entry name" value="MobA_MobL"/>
</dbReference>
<evidence type="ECO:0000313" key="5">
    <source>
        <dbReference type="EMBL" id="NBD28376.1"/>
    </source>
</evidence>
<comment type="caution">
    <text evidence="5">The sequence shown here is derived from an EMBL/GenBank/DDBJ whole genome shotgun (WGS) entry which is preliminary data.</text>
</comment>
<evidence type="ECO:0000256" key="2">
    <source>
        <dbReference type="ARBA" id="ARBA00022971"/>
    </source>
</evidence>
<feature type="compositionally biased region" description="Polar residues" evidence="3">
    <location>
        <begin position="307"/>
        <end position="322"/>
    </location>
</feature>
<keyword evidence="6" id="KW-1185">Reference proteome</keyword>
<sequence length="406" mass="48000">MAIYHFSAQVASRSAGRSAIAMAAYRSGERLTDERTGELKHYKREAKPETVILAPAQSPEWVQDRNRLWNEVEKAEKRKDAQLCREINLALPKEFNPKLQEQLLHFYCEREFVAKGMVADLAIHRDDSNNPHAHIMLTMREMTPKGFGQKVRAWNDRELLENWREAWANDINRIFERADRPERVDHRSLEKQGVTDRLPTIHEGPTVREMESRGVATDRGSINREVQEHNRMVVDLRAYAEEKTRLQAELAKPARTTVQVESDYNRLYWERHKAKTEISMLEGFLDGFRKVEELKKEREQLRDKQDQLQPKNAWQRMTKNNQPQIDALERDLYLKDKQIESEQKKLPPKEPNQLQQQISVVRGAFSAIDHAFKAVERERDKLQRQKQQRMMREAQQSQDHERDHER</sequence>
<reference evidence="5 6" key="1">
    <citation type="submission" date="2020-01" db="EMBL/GenBank/DDBJ databases">
        <title>Paenibacillus soybeanensis sp. nov. isolated from the nodules of soybean (Glycine max(L.) Merr).</title>
        <authorList>
            <person name="Wang H."/>
        </authorList>
    </citation>
    <scope>NUCLEOTIDE SEQUENCE [LARGE SCALE GENOMIC DNA]</scope>
    <source>
        <strain evidence="5 6">T1</strain>
    </source>
</reference>
<evidence type="ECO:0000256" key="1">
    <source>
        <dbReference type="ARBA" id="ARBA00010873"/>
    </source>
</evidence>
<dbReference type="NCBIfam" id="NF041496">
    <property type="entry name" value="MobQ"/>
    <property type="match status" value="1"/>
</dbReference>